<name>A0A6M1T1V3_9HYPH</name>
<gene>
    <name evidence="7" type="ORF">G5575_15125</name>
</gene>
<comment type="caution">
    <text evidence="7">The sequence shown here is derived from an EMBL/GenBank/DDBJ whole genome shotgun (WGS) entry which is preliminary data.</text>
</comment>
<feature type="domain" description="Glucose-methanol-choline oxidoreductase C-terminal" evidence="6">
    <location>
        <begin position="244"/>
        <end position="336"/>
    </location>
</feature>
<protein>
    <submittedName>
        <fullName evidence="7">GMC family oxidoreductase</fullName>
    </submittedName>
</protein>
<dbReference type="Proteomes" id="UP000474802">
    <property type="component" value="Unassembled WGS sequence"/>
</dbReference>
<dbReference type="PANTHER" id="PTHR46056">
    <property type="entry name" value="LONG-CHAIN-ALCOHOL OXIDASE"/>
    <property type="match status" value="1"/>
</dbReference>
<keyword evidence="4" id="KW-0560">Oxidoreductase</keyword>
<organism evidence="7 8">
    <name type="scientific">Devosia aurantiaca</name>
    <dbReference type="NCBI Taxonomy" id="2714858"/>
    <lineage>
        <taxon>Bacteria</taxon>
        <taxon>Pseudomonadati</taxon>
        <taxon>Pseudomonadota</taxon>
        <taxon>Alphaproteobacteria</taxon>
        <taxon>Hyphomicrobiales</taxon>
        <taxon>Devosiaceae</taxon>
        <taxon>Devosia</taxon>
    </lineage>
</organism>
<reference evidence="7 8" key="1">
    <citation type="submission" date="2020-02" db="EMBL/GenBank/DDBJ databases">
        <authorList>
            <person name="Khan S.A."/>
            <person name="Jeon C.O."/>
            <person name="Chun B.H."/>
        </authorList>
    </citation>
    <scope>NUCLEOTIDE SEQUENCE [LARGE SCALE GENOMIC DNA]</scope>
    <source>
        <strain evidence="7 8">H239</strain>
    </source>
</reference>
<keyword evidence="8" id="KW-1185">Reference proteome</keyword>
<proteinExistence type="inferred from homology"/>
<dbReference type="Pfam" id="PF00732">
    <property type="entry name" value="GMC_oxred_N"/>
    <property type="match status" value="1"/>
</dbReference>
<dbReference type="Pfam" id="PF05199">
    <property type="entry name" value="GMC_oxred_C"/>
    <property type="match status" value="1"/>
</dbReference>
<dbReference type="InterPro" id="IPR036188">
    <property type="entry name" value="FAD/NAD-bd_sf"/>
</dbReference>
<dbReference type="PANTHER" id="PTHR46056:SF12">
    <property type="entry name" value="LONG-CHAIN-ALCOHOL OXIDASE"/>
    <property type="match status" value="1"/>
</dbReference>
<dbReference type="GO" id="GO:0016614">
    <property type="term" value="F:oxidoreductase activity, acting on CH-OH group of donors"/>
    <property type="evidence" value="ECO:0007669"/>
    <property type="project" value="InterPro"/>
</dbReference>
<dbReference type="GO" id="GO:0050660">
    <property type="term" value="F:flavin adenine dinucleotide binding"/>
    <property type="evidence" value="ECO:0007669"/>
    <property type="project" value="InterPro"/>
</dbReference>
<evidence type="ECO:0000313" key="8">
    <source>
        <dbReference type="Proteomes" id="UP000474802"/>
    </source>
</evidence>
<accession>A0A6M1T1V3</accession>
<reference evidence="7 8" key="2">
    <citation type="submission" date="2020-03" db="EMBL/GenBank/DDBJ databases">
        <title>Devosia chinhatensis sp. nov., isolated from a hexachlorocyclohexane (HCH) dump site in India.</title>
        <authorList>
            <person name="Kumar M."/>
            <person name="Lal R."/>
        </authorList>
    </citation>
    <scope>NUCLEOTIDE SEQUENCE [LARGE SCALE GENOMIC DNA]</scope>
    <source>
        <strain evidence="7 8">H239</strain>
    </source>
</reference>
<evidence type="ECO:0000259" key="6">
    <source>
        <dbReference type="Pfam" id="PF05199"/>
    </source>
</evidence>
<dbReference type="SUPFAM" id="SSF54373">
    <property type="entry name" value="FAD-linked reductases, C-terminal domain"/>
    <property type="match status" value="1"/>
</dbReference>
<evidence type="ECO:0000256" key="2">
    <source>
        <dbReference type="ARBA" id="ARBA00022630"/>
    </source>
</evidence>
<dbReference type="InterPro" id="IPR007867">
    <property type="entry name" value="GMC_OxRtase_C"/>
</dbReference>
<evidence type="ECO:0000259" key="5">
    <source>
        <dbReference type="Pfam" id="PF00732"/>
    </source>
</evidence>
<evidence type="ECO:0000256" key="4">
    <source>
        <dbReference type="ARBA" id="ARBA00023002"/>
    </source>
</evidence>
<dbReference type="Gene3D" id="3.30.410.40">
    <property type="match status" value="1"/>
</dbReference>
<feature type="domain" description="Glucose-methanol-choline oxidoreductase N-terminal" evidence="5">
    <location>
        <begin position="39"/>
        <end position="150"/>
    </location>
</feature>
<evidence type="ECO:0000313" key="7">
    <source>
        <dbReference type="EMBL" id="NGP18811.1"/>
    </source>
</evidence>
<dbReference type="SUPFAM" id="SSF51905">
    <property type="entry name" value="FAD/NAD(P)-binding domain"/>
    <property type="match status" value="1"/>
</dbReference>
<keyword evidence="2" id="KW-0285">Flavoprotein</keyword>
<comment type="similarity">
    <text evidence="1">Belongs to the GMC oxidoreductase family.</text>
</comment>
<dbReference type="EMBL" id="JAALFG010000003">
    <property type="protein sequence ID" value="NGP18811.1"/>
    <property type="molecule type" value="Genomic_DNA"/>
</dbReference>
<dbReference type="RefSeq" id="WP_164535055.1">
    <property type="nucleotide sequence ID" value="NZ_JAALFG010000003.1"/>
</dbReference>
<dbReference type="InterPro" id="IPR000172">
    <property type="entry name" value="GMC_OxRdtase_N"/>
</dbReference>
<keyword evidence="3" id="KW-0274">FAD</keyword>
<dbReference type="AlphaFoldDB" id="A0A6M1T1V3"/>
<sequence length="344" mass="37061">MPTIDAHGRRIAEVFDRFGWHWWPVDLVVGRDGDEPRNGHCTHIGPCDVGCPSRVRSGADRAFVKDAVAAGARLVTGARVQYLEHNAAGLITAAVCRGATGTYRVVAERFMIAANGMGTPRLLLLSQSARFPQGLANSSGLVGRNLMLHPYARVDGIFEEPLGAWVSGEKAGLVSFEFTATRPEHPFKRGLKLQLTGGPGPLALAKGAVYGSRLPWGDGHQAAFEQRFDHSCGFTVCAEDLAEPDNRIALSTELSDSDGLPAPKMIYKLSQNSRNILDFGMARADDVLRAAGAVRTVHTPLRSEAGFHLMGTARMGDDPERSVVDAYGQCHDVPNLLSPMPARL</sequence>
<dbReference type="Gene3D" id="3.50.50.60">
    <property type="entry name" value="FAD/NAD(P)-binding domain"/>
    <property type="match status" value="1"/>
</dbReference>
<evidence type="ECO:0000256" key="1">
    <source>
        <dbReference type="ARBA" id="ARBA00010790"/>
    </source>
</evidence>
<evidence type="ECO:0000256" key="3">
    <source>
        <dbReference type="ARBA" id="ARBA00022827"/>
    </source>
</evidence>